<feature type="region of interest" description="Disordered" evidence="1">
    <location>
        <begin position="43"/>
        <end position="77"/>
    </location>
</feature>
<evidence type="ECO:0000313" key="4">
    <source>
        <dbReference type="EMBL" id="OGE25328.1"/>
    </source>
</evidence>
<protein>
    <submittedName>
        <fullName evidence="4">Uncharacterized protein</fullName>
    </submittedName>
</protein>
<feature type="transmembrane region" description="Helical" evidence="2">
    <location>
        <begin position="359"/>
        <end position="388"/>
    </location>
</feature>
<keyword evidence="2" id="KW-1133">Transmembrane helix</keyword>
<feature type="chain" id="PRO_5009519004" evidence="3">
    <location>
        <begin position="41"/>
        <end position="617"/>
    </location>
</feature>
<keyword evidence="2" id="KW-0472">Membrane</keyword>
<feature type="transmembrane region" description="Helical" evidence="2">
    <location>
        <begin position="432"/>
        <end position="457"/>
    </location>
</feature>
<evidence type="ECO:0000256" key="1">
    <source>
        <dbReference type="SAM" id="MobiDB-lite"/>
    </source>
</evidence>
<dbReference type="AlphaFoldDB" id="A0A1F5J9S0"/>
<feature type="transmembrane region" description="Helical" evidence="2">
    <location>
        <begin position="395"/>
        <end position="420"/>
    </location>
</feature>
<feature type="transmembrane region" description="Helical" evidence="2">
    <location>
        <begin position="201"/>
        <end position="221"/>
    </location>
</feature>
<proteinExistence type="predicted"/>
<name>A0A1F5J9S0_9BACT</name>
<organism evidence="4 5">
    <name type="scientific">Candidatus Daviesbacteria bacterium RIFCSPHIGHO2_02_FULL_39_12</name>
    <dbReference type="NCBI Taxonomy" id="1797770"/>
    <lineage>
        <taxon>Bacteria</taxon>
        <taxon>Candidatus Daviesiibacteriota</taxon>
    </lineage>
</organism>
<feature type="compositionally biased region" description="Polar residues" evidence="1">
    <location>
        <begin position="43"/>
        <end position="59"/>
    </location>
</feature>
<gene>
    <name evidence="4" type="ORF">A3C26_00675</name>
</gene>
<sequence>MTQKCKVIVQISKLFTTFYFLPVLFTFAFLLFTLPQPAFAQTPSSTSGEPKLSGESTGLPSALRAGPPEVSQATLPPTVSPTSPLYTDLLVSNLFHTFSCLGIGQSVIGQPCLTYQLSKNAQGMIQGMPVLSQVDTSGGVLGTTANLIGLLYTNPPVRTADYLASVGKGLGIVKEANAQVVGSGQAVLNPILGLWTISRNISYIIMIIIFVIIGLMVMFRTKINPQTVITAQAALPGLVLGLIMITFSYFFAGLISDMAFVGTNVVGYYFAAAQGQTSDTERTNLAQKISDESVLSIFSNFVGIVTQGKAESAVNAIFDNLSGEIQGWLRLLTGFIAAQFVSPLTSAIPPPLGLWLSPLISAAAGGIVGATTSFWLGFILSFIAMLALIYQMLKLLLRLVSSYLTIIFLTISAPFQFLFASLPGRQGVTTGWILNMLANILIFPTVLAVFYFVAFILGQSFGPLKVSSLNQKQDNIFIASVKAEEPNNQPNMIVGKRIFPLFGGLDLSFIKIILAFGALMALPSIPDLIVKTVGKAGQAGQILGQEISEGIKSGRGYLAQGQGAAGGQLGGWNKAFFGETMGPVWNPELTPLRDRAGNFTGRYKGGFAFPRRPGLIR</sequence>
<feature type="signal peptide" evidence="3">
    <location>
        <begin position="1"/>
        <end position="40"/>
    </location>
</feature>
<accession>A0A1F5J9S0</accession>
<keyword evidence="3" id="KW-0732">Signal</keyword>
<evidence type="ECO:0000313" key="5">
    <source>
        <dbReference type="Proteomes" id="UP000177042"/>
    </source>
</evidence>
<feature type="transmembrane region" description="Helical" evidence="2">
    <location>
        <begin position="498"/>
        <end position="522"/>
    </location>
</feature>
<feature type="transmembrane region" description="Helical" evidence="2">
    <location>
        <begin position="233"/>
        <end position="255"/>
    </location>
</feature>
<dbReference type="Proteomes" id="UP000177042">
    <property type="component" value="Unassembled WGS sequence"/>
</dbReference>
<keyword evidence="2" id="KW-0812">Transmembrane</keyword>
<reference evidence="4 5" key="1">
    <citation type="journal article" date="2016" name="Nat. Commun.">
        <title>Thousands of microbial genomes shed light on interconnected biogeochemical processes in an aquifer system.</title>
        <authorList>
            <person name="Anantharaman K."/>
            <person name="Brown C.T."/>
            <person name="Hug L.A."/>
            <person name="Sharon I."/>
            <person name="Castelle C.J."/>
            <person name="Probst A.J."/>
            <person name="Thomas B.C."/>
            <person name="Singh A."/>
            <person name="Wilkins M.J."/>
            <person name="Karaoz U."/>
            <person name="Brodie E.L."/>
            <person name="Williams K.H."/>
            <person name="Hubbard S.S."/>
            <person name="Banfield J.F."/>
        </authorList>
    </citation>
    <scope>NUCLEOTIDE SEQUENCE [LARGE SCALE GENOMIC DNA]</scope>
</reference>
<evidence type="ECO:0000256" key="3">
    <source>
        <dbReference type="SAM" id="SignalP"/>
    </source>
</evidence>
<dbReference type="EMBL" id="MFCX01000028">
    <property type="protein sequence ID" value="OGE25328.1"/>
    <property type="molecule type" value="Genomic_DNA"/>
</dbReference>
<comment type="caution">
    <text evidence="4">The sequence shown here is derived from an EMBL/GenBank/DDBJ whole genome shotgun (WGS) entry which is preliminary data.</text>
</comment>
<evidence type="ECO:0000256" key="2">
    <source>
        <dbReference type="SAM" id="Phobius"/>
    </source>
</evidence>